<feature type="region of interest" description="Disordered" evidence="3">
    <location>
        <begin position="72"/>
        <end position="99"/>
    </location>
</feature>
<evidence type="ECO:0000256" key="4">
    <source>
        <dbReference type="SAM" id="SignalP"/>
    </source>
</evidence>
<dbReference type="InterPro" id="IPR008397">
    <property type="entry name" value="Alginate_lyase_dom"/>
</dbReference>
<reference evidence="6 7" key="2">
    <citation type="submission" date="2018-12" db="EMBL/GenBank/DDBJ databases">
        <title>Rhizobacter gummiphilus sp. nov., a rubber-degrading bacterium isolated from the soil of a botanical garden in Japan.</title>
        <authorList>
            <person name="Shunsuke S.S."/>
        </authorList>
    </citation>
    <scope>NUCLEOTIDE SEQUENCE [LARGE SCALE GENOMIC DNA]</scope>
    <source>
        <strain evidence="6 7">S-16</strain>
    </source>
</reference>
<dbReference type="Pfam" id="PF05426">
    <property type="entry name" value="Alginate_lyase"/>
    <property type="match status" value="1"/>
</dbReference>
<keyword evidence="7" id="KW-1185">Reference proteome</keyword>
<evidence type="ECO:0000313" key="7">
    <source>
        <dbReference type="Proteomes" id="UP000267464"/>
    </source>
</evidence>
<evidence type="ECO:0000256" key="1">
    <source>
        <dbReference type="ARBA" id="ARBA00022729"/>
    </source>
</evidence>
<evidence type="ECO:0000259" key="5">
    <source>
        <dbReference type="Pfam" id="PF05426"/>
    </source>
</evidence>
<dbReference type="AlphaFoldDB" id="A0A3N7HJW1"/>
<evidence type="ECO:0000256" key="3">
    <source>
        <dbReference type="SAM" id="MobiDB-lite"/>
    </source>
</evidence>
<evidence type="ECO:0000256" key="2">
    <source>
        <dbReference type="ARBA" id="ARBA00023239"/>
    </source>
</evidence>
<keyword evidence="2" id="KW-0456">Lyase</keyword>
<dbReference type="SUPFAM" id="SSF48230">
    <property type="entry name" value="Chondroitin AC/alginate lyase"/>
    <property type="match status" value="1"/>
</dbReference>
<dbReference type="Proteomes" id="UP000267464">
    <property type="component" value="Unassembled WGS sequence"/>
</dbReference>
<keyword evidence="1 4" id="KW-0732">Signal</keyword>
<dbReference type="PROSITE" id="PS51257">
    <property type="entry name" value="PROKAR_LIPOPROTEIN"/>
    <property type="match status" value="1"/>
</dbReference>
<dbReference type="Gene3D" id="1.50.10.100">
    <property type="entry name" value="Chondroitin AC/alginate lyase"/>
    <property type="match status" value="1"/>
</dbReference>
<dbReference type="EMBL" id="QUSW01000012">
    <property type="protein sequence ID" value="RQP21246.1"/>
    <property type="molecule type" value="Genomic_DNA"/>
</dbReference>
<sequence length="394" mass="43046">MRHCRLLVRLLVFSLSLGLAACSTPGQGMTAAPEPVLEVPTAQTLVAAKVKDPNASFFDVAARRRQLAGDLPPRVRASLPPRTGCSTTAAPTPPTGAMEIPRRYLAPPPGRGPLNPEQAKRAGPYWQLEDFVAEASTRYGAYGDPAVASCLLATLDAWARAETLLNYDPKAWSQSWFTVEWTTTSAALAVSIIRAEPSLDQDSLQRVTAWLDRVARKQLSHTAVMGGSQNNHAYWRGLMATSTAIVAADDELFRQGLALFATGIEHIAEDGSFPLEMQRGELAVHYQNFAIMPLMATAELARRQGIDLYRYSANGRTLQNAAGFLLSALDDPAVVRKHQSMAQDEVPPEDLSWMEWAALRWHDPRLARHLTHPMFHRRLGGGITALVAGTTPSH</sequence>
<dbReference type="GO" id="GO:0042597">
    <property type="term" value="C:periplasmic space"/>
    <property type="evidence" value="ECO:0007669"/>
    <property type="project" value="InterPro"/>
</dbReference>
<reference evidence="6 7" key="1">
    <citation type="submission" date="2018-08" db="EMBL/GenBank/DDBJ databases">
        <authorList>
            <person name="Khan S.A."/>
            <person name="Jeon C.O."/>
            <person name="Chun B.H."/>
            <person name="Jeong S.E."/>
        </authorList>
    </citation>
    <scope>NUCLEOTIDE SEQUENCE [LARGE SCALE GENOMIC DNA]</scope>
    <source>
        <strain evidence="6 7">S-16</strain>
    </source>
</reference>
<dbReference type="InterPro" id="IPR008929">
    <property type="entry name" value="Chondroitin_lyas"/>
</dbReference>
<protein>
    <recommendedName>
        <fullName evidence="5">Alginate lyase domain-containing protein</fullName>
    </recommendedName>
</protein>
<accession>A0A3N7HJW1</accession>
<comment type="caution">
    <text evidence="6">The sequence shown here is derived from an EMBL/GenBank/DDBJ whole genome shotgun (WGS) entry which is preliminary data.</text>
</comment>
<organism evidence="6 7">
    <name type="scientific">Piscinibacter terrae</name>
    <dbReference type="NCBI Taxonomy" id="2496871"/>
    <lineage>
        <taxon>Bacteria</taxon>
        <taxon>Pseudomonadati</taxon>
        <taxon>Pseudomonadota</taxon>
        <taxon>Betaproteobacteria</taxon>
        <taxon>Burkholderiales</taxon>
        <taxon>Sphaerotilaceae</taxon>
        <taxon>Piscinibacter</taxon>
    </lineage>
</organism>
<evidence type="ECO:0000313" key="6">
    <source>
        <dbReference type="EMBL" id="RQP21246.1"/>
    </source>
</evidence>
<proteinExistence type="predicted"/>
<feature type="signal peptide" evidence="4">
    <location>
        <begin position="1"/>
        <end position="21"/>
    </location>
</feature>
<feature type="chain" id="PRO_5018061337" description="Alginate lyase domain-containing protein" evidence="4">
    <location>
        <begin position="22"/>
        <end position="394"/>
    </location>
</feature>
<dbReference type="GO" id="GO:0016829">
    <property type="term" value="F:lyase activity"/>
    <property type="evidence" value="ECO:0007669"/>
    <property type="project" value="UniProtKB-KW"/>
</dbReference>
<feature type="domain" description="Alginate lyase" evidence="5">
    <location>
        <begin position="127"/>
        <end position="333"/>
    </location>
</feature>
<gene>
    <name evidence="6" type="ORF">DZC73_28840</name>
</gene>
<name>A0A3N7HJW1_9BURK</name>